<feature type="compositionally biased region" description="Low complexity" evidence="1">
    <location>
        <begin position="244"/>
        <end position="262"/>
    </location>
</feature>
<sequence length="713" mass="77802">MRCTSEGSSRLDATAMPVAHGSTSSFPPGDELPGSGESLSTPTTLTCTSAQAARIWLRFAPLLAARGSMRLWDPELRAYRARAQRFTRRLPSLPAAVPLYLRGRTRVLALDFDARHGSREAVTDDVDRCVGWIVECGGRVVVDRSPSGGQHVLVPLPIGITLGRDEIEPIIRLLAERLPSLDLTPMLNSATGCLTPPGSATRDGGHRVLVGSLDDAVDAFTVRSDSRFLARLTELLGGIRPHRATAPDTTTTSRAPRTPRATGSRAPRAVRAPHADLWEGDGERARLRAQVRLRSPLPDAVRRFAVHGTDPGDRRWHTRRGRLDRSRARQSVLAAAVLRGYSLTDIHTHLPAAGGNWAGFWSAYDRYGRGARDALRRDWARACDWAASNAPEFLSFAHKTLELTGGWRGDPARTRNQTAWLAAATVWVDAQWPRSPRRASILAVLQALAHASVVAGAVVRGVPVVEVGGRSLSIMAGCLPETTVWQVLRDLRDLPGSPILRTRQAAGQLADQYVLVTPRINERRVRPDRIHIDRTRVEPVHEAWSVLGLHCRRLYELIAHHGLTIPADVIAAAGMSRSAGYAALDTLTTAGLLTHQRGRITPGPIRLDDIAVAHGLAHTRHERIARHRHQRALWHDWLNTRFGLHTEPPVESQDAGASERDQPISTVRGPTPPGKCLPAAASSSPETAIADHTESGRAHAARDRRAHSPALRT</sequence>
<reference evidence="2 3" key="1">
    <citation type="journal article" date="2019" name="ACS Chem. Biol.">
        <title>Identification and Mobilization of a Cryptic Antibiotic Biosynthesis Gene Locus from a Human-Pathogenic Nocardia Isolate.</title>
        <authorList>
            <person name="Herisse M."/>
            <person name="Ishida K."/>
            <person name="Porter J.L."/>
            <person name="Howden B."/>
            <person name="Hertweck C."/>
            <person name="Stinear T.P."/>
            <person name="Pidot S.J."/>
        </authorList>
    </citation>
    <scope>NUCLEOTIDE SEQUENCE [LARGE SCALE GENOMIC DNA]</scope>
    <source>
        <strain evidence="2 3">AUSMDU00012715</strain>
    </source>
</reference>
<organism evidence="2 3">
    <name type="scientific">Nocardia terpenica</name>
    <dbReference type="NCBI Taxonomy" id="455432"/>
    <lineage>
        <taxon>Bacteria</taxon>
        <taxon>Bacillati</taxon>
        <taxon>Actinomycetota</taxon>
        <taxon>Actinomycetes</taxon>
        <taxon>Mycobacteriales</taxon>
        <taxon>Nocardiaceae</taxon>
        <taxon>Nocardia</taxon>
    </lineage>
</organism>
<dbReference type="Proteomes" id="UP000500953">
    <property type="component" value="Chromosome"/>
</dbReference>
<feature type="region of interest" description="Disordered" evidence="1">
    <location>
        <begin position="1"/>
        <end position="43"/>
    </location>
</feature>
<name>A0A6G9ZDV8_9NOCA</name>
<protein>
    <submittedName>
        <fullName evidence="2">Uncharacterized protein</fullName>
    </submittedName>
</protein>
<evidence type="ECO:0000313" key="2">
    <source>
        <dbReference type="EMBL" id="QIS23728.1"/>
    </source>
</evidence>
<evidence type="ECO:0000313" key="3">
    <source>
        <dbReference type="Proteomes" id="UP000500953"/>
    </source>
</evidence>
<feature type="region of interest" description="Disordered" evidence="1">
    <location>
        <begin position="645"/>
        <end position="713"/>
    </location>
</feature>
<proteinExistence type="predicted"/>
<feature type="compositionally biased region" description="Basic and acidic residues" evidence="1">
    <location>
        <begin position="689"/>
        <end position="703"/>
    </location>
</feature>
<dbReference type="AlphaFoldDB" id="A0A6G9ZDV8"/>
<dbReference type="EMBL" id="CP046173">
    <property type="protein sequence ID" value="QIS23728.1"/>
    <property type="molecule type" value="Genomic_DNA"/>
</dbReference>
<dbReference type="RefSeq" id="WP_167491047.1">
    <property type="nucleotide sequence ID" value="NZ_CP046173.1"/>
</dbReference>
<evidence type="ECO:0000256" key="1">
    <source>
        <dbReference type="SAM" id="MobiDB-lite"/>
    </source>
</evidence>
<accession>A0A6G9ZDV8</accession>
<gene>
    <name evidence="2" type="ORF">F6W96_41050</name>
</gene>
<feature type="region of interest" description="Disordered" evidence="1">
    <location>
        <begin position="241"/>
        <end position="271"/>
    </location>
</feature>